<name>A0ABQ9JZM2_9CUCU</name>
<dbReference type="EMBL" id="JAPWTJ010000070">
    <property type="protein sequence ID" value="KAJ8983548.1"/>
    <property type="molecule type" value="Genomic_DNA"/>
</dbReference>
<feature type="chain" id="PRO_5046065115" evidence="2">
    <location>
        <begin position="22"/>
        <end position="72"/>
    </location>
</feature>
<evidence type="ECO:0000256" key="1">
    <source>
        <dbReference type="SAM" id="Phobius"/>
    </source>
</evidence>
<dbReference type="Proteomes" id="UP001162164">
    <property type="component" value="Unassembled WGS sequence"/>
</dbReference>
<accession>A0ABQ9JZM2</accession>
<sequence length="72" mass="8120">MSTIPFVALMVVAVFIQIGAAQNFHYITEVQHGHDYMDNGSTRHLTSLPVVLCSLMVAHFLQQILALFVNYR</sequence>
<keyword evidence="2" id="KW-0732">Signal</keyword>
<organism evidence="3 4">
    <name type="scientific">Molorchus minor</name>
    <dbReference type="NCBI Taxonomy" id="1323400"/>
    <lineage>
        <taxon>Eukaryota</taxon>
        <taxon>Metazoa</taxon>
        <taxon>Ecdysozoa</taxon>
        <taxon>Arthropoda</taxon>
        <taxon>Hexapoda</taxon>
        <taxon>Insecta</taxon>
        <taxon>Pterygota</taxon>
        <taxon>Neoptera</taxon>
        <taxon>Endopterygota</taxon>
        <taxon>Coleoptera</taxon>
        <taxon>Polyphaga</taxon>
        <taxon>Cucujiformia</taxon>
        <taxon>Chrysomeloidea</taxon>
        <taxon>Cerambycidae</taxon>
        <taxon>Lamiinae</taxon>
        <taxon>Monochamini</taxon>
        <taxon>Molorchus</taxon>
    </lineage>
</organism>
<proteinExistence type="predicted"/>
<protein>
    <submittedName>
        <fullName evidence="3">Uncharacterized protein</fullName>
    </submittedName>
</protein>
<keyword evidence="1" id="KW-1133">Transmembrane helix</keyword>
<comment type="caution">
    <text evidence="3">The sequence shown here is derived from an EMBL/GenBank/DDBJ whole genome shotgun (WGS) entry which is preliminary data.</text>
</comment>
<evidence type="ECO:0000313" key="4">
    <source>
        <dbReference type="Proteomes" id="UP001162164"/>
    </source>
</evidence>
<evidence type="ECO:0000313" key="3">
    <source>
        <dbReference type="EMBL" id="KAJ8983548.1"/>
    </source>
</evidence>
<reference evidence="3" key="1">
    <citation type="journal article" date="2023" name="Insect Mol. Biol.">
        <title>Genome sequencing provides insights into the evolution of gene families encoding plant cell wall-degrading enzymes in longhorned beetles.</title>
        <authorList>
            <person name="Shin N.R."/>
            <person name="Okamura Y."/>
            <person name="Kirsch R."/>
            <person name="Pauchet Y."/>
        </authorList>
    </citation>
    <scope>NUCLEOTIDE SEQUENCE</scope>
    <source>
        <strain evidence="3">MMC_N1</strain>
    </source>
</reference>
<feature type="transmembrane region" description="Helical" evidence="1">
    <location>
        <begin position="45"/>
        <end position="69"/>
    </location>
</feature>
<evidence type="ECO:0000256" key="2">
    <source>
        <dbReference type="SAM" id="SignalP"/>
    </source>
</evidence>
<gene>
    <name evidence="3" type="ORF">NQ317_006593</name>
</gene>
<feature type="signal peptide" evidence="2">
    <location>
        <begin position="1"/>
        <end position="21"/>
    </location>
</feature>
<keyword evidence="1" id="KW-0812">Transmembrane</keyword>
<keyword evidence="1" id="KW-0472">Membrane</keyword>
<keyword evidence="4" id="KW-1185">Reference proteome</keyword>